<organism evidence="2 3">
    <name type="scientific">Streptomyces chartreusis</name>
    <dbReference type="NCBI Taxonomy" id="1969"/>
    <lineage>
        <taxon>Bacteria</taxon>
        <taxon>Bacillati</taxon>
        <taxon>Actinomycetota</taxon>
        <taxon>Actinomycetes</taxon>
        <taxon>Kitasatosporales</taxon>
        <taxon>Streptomycetaceae</taxon>
        <taxon>Streptomyces</taxon>
    </lineage>
</organism>
<evidence type="ECO:0000259" key="1">
    <source>
        <dbReference type="Pfam" id="PF12728"/>
    </source>
</evidence>
<name>A0A7H8TEZ0_STRCX</name>
<dbReference type="NCBIfam" id="TIGR01764">
    <property type="entry name" value="excise"/>
    <property type="match status" value="1"/>
</dbReference>
<feature type="domain" description="Helix-turn-helix" evidence="1">
    <location>
        <begin position="19"/>
        <end position="70"/>
    </location>
</feature>
<dbReference type="Pfam" id="PF12728">
    <property type="entry name" value="HTH_17"/>
    <property type="match status" value="1"/>
</dbReference>
<dbReference type="InterPro" id="IPR010093">
    <property type="entry name" value="SinI_DNA-bd"/>
</dbReference>
<keyword evidence="3" id="KW-1185">Reference proteome</keyword>
<dbReference type="InterPro" id="IPR041657">
    <property type="entry name" value="HTH_17"/>
</dbReference>
<evidence type="ECO:0000313" key="3">
    <source>
        <dbReference type="Proteomes" id="UP000509418"/>
    </source>
</evidence>
<reference evidence="2 3" key="1">
    <citation type="submission" date="2020-06" db="EMBL/GenBank/DDBJ databases">
        <title>Genome mining for natural products.</title>
        <authorList>
            <person name="Zhang B."/>
            <person name="Shi J."/>
            <person name="Ge H."/>
        </authorList>
    </citation>
    <scope>NUCLEOTIDE SEQUENCE [LARGE SCALE GENOMIC DNA]</scope>
    <source>
        <strain evidence="2 3">NA02069</strain>
    </source>
</reference>
<dbReference type="Proteomes" id="UP000509418">
    <property type="component" value="Chromosome"/>
</dbReference>
<proteinExistence type="predicted"/>
<accession>A0A7H8TEZ0</accession>
<sequence length="81" mass="8657">MQHELTAPAQKQDATGEPLKVKDIAAALRVDSTTVYRLIDAGQLDAYRVGSGRGTIRVSRTAFTAYLEARGIPAAELAVTL</sequence>
<evidence type="ECO:0000313" key="2">
    <source>
        <dbReference type="EMBL" id="QKZ22053.1"/>
    </source>
</evidence>
<dbReference type="AlphaFoldDB" id="A0A7H8TEZ0"/>
<dbReference type="RefSeq" id="WP_176577422.1">
    <property type="nucleotide sequence ID" value="NZ_CP056041.1"/>
</dbReference>
<dbReference type="GO" id="GO:0003677">
    <property type="term" value="F:DNA binding"/>
    <property type="evidence" value="ECO:0007669"/>
    <property type="project" value="InterPro"/>
</dbReference>
<protein>
    <submittedName>
        <fullName evidence="2">Helix-turn-helix domain-containing protein</fullName>
    </submittedName>
</protein>
<dbReference type="EMBL" id="CP056041">
    <property type="protein sequence ID" value="QKZ22053.1"/>
    <property type="molecule type" value="Genomic_DNA"/>
</dbReference>
<gene>
    <name evidence="2" type="ORF">HUT05_34720</name>
</gene>